<dbReference type="Pfam" id="PF03777">
    <property type="entry name" value="ChpA-C"/>
    <property type="match status" value="2"/>
</dbReference>
<comment type="caution">
    <text evidence="12">The sequence shown here is derived from an EMBL/GenBank/DDBJ whole genome shotgun (WGS) entry which is preliminary data.</text>
</comment>
<evidence type="ECO:0000256" key="10">
    <source>
        <dbReference type="SAM" id="SignalP"/>
    </source>
</evidence>
<evidence type="ECO:0000313" key="12">
    <source>
        <dbReference type="EMBL" id="MDT0269912.1"/>
    </source>
</evidence>
<keyword evidence="2" id="KW-0134">Cell wall</keyword>
<evidence type="ECO:0000256" key="1">
    <source>
        <dbReference type="ARBA" id="ARBA00004191"/>
    </source>
</evidence>
<feature type="region of interest" description="Disordered" evidence="8">
    <location>
        <begin position="132"/>
        <end position="201"/>
    </location>
</feature>
<organism evidence="12 13">
    <name type="scientific">Streptomyces chisholmiae</name>
    <dbReference type="NCBI Taxonomy" id="3075540"/>
    <lineage>
        <taxon>Bacteria</taxon>
        <taxon>Bacillati</taxon>
        <taxon>Actinomycetota</taxon>
        <taxon>Actinomycetes</taxon>
        <taxon>Kitasatosporales</taxon>
        <taxon>Streptomycetaceae</taxon>
        <taxon>Streptomyces</taxon>
    </lineage>
</organism>
<keyword evidence="9" id="KW-0472">Membrane</keyword>
<feature type="compositionally biased region" description="Low complexity" evidence="8">
    <location>
        <begin position="163"/>
        <end position="174"/>
    </location>
</feature>
<sequence length="237" mass="23209">MRQVTRNGLLTVFAAGGVLAASGGVAFADSEAEGGAANSPGVISGNSVQAPIHVPVNVCGNTVNVAGLLNPAFGNTCVNAGDGGARATGGASGSPGFISGNSVQAPIDIPVNACGNSVDVVGALNPTTGNECANGVSPVENAPNPEAPPEEPKTPVEEEPAPEGESPAGESPEVVPEETSPEPVTEPVAEQPTATEETTQLAATGGNFALLAAVPVGAGLVLGGALLYRRSRMVQQG</sequence>
<feature type="transmembrane region" description="Helical" evidence="9">
    <location>
        <begin position="208"/>
        <end position="228"/>
    </location>
</feature>
<evidence type="ECO:0000256" key="4">
    <source>
        <dbReference type="ARBA" id="ARBA00022729"/>
    </source>
</evidence>
<keyword evidence="5" id="KW-0130">Cell adhesion</keyword>
<evidence type="ECO:0000256" key="2">
    <source>
        <dbReference type="ARBA" id="ARBA00022512"/>
    </source>
</evidence>
<comment type="subcellular location">
    <subcellularLocation>
        <location evidence="1">Secreted</location>
        <location evidence="1">Cell wall</location>
    </subcellularLocation>
</comment>
<keyword evidence="9" id="KW-1133">Transmembrane helix</keyword>
<evidence type="ECO:0000313" key="13">
    <source>
        <dbReference type="Proteomes" id="UP001183410"/>
    </source>
</evidence>
<dbReference type="InterPro" id="IPR005528">
    <property type="entry name" value="ChpA-H"/>
</dbReference>
<evidence type="ECO:0000256" key="8">
    <source>
        <dbReference type="SAM" id="MobiDB-lite"/>
    </source>
</evidence>
<evidence type="ECO:0000256" key="3">
    <source>
        <dbReference type="ARBA" id="ARBA00022525"/>
    </source>
</evidence>
<evidence type="ECO:0000256" key="9">
    <source>
        <dbReference type="SAM" id="Phobius"/>
    </source>
</evidence>
<feature type="domain" description="Chaplin" evidence="11">
    <location>
        <begin position="94"/>
        <end position="134"/>
    </location>
</feature>
<feature type="signal peptide" evidence="10">
    <location>
        <begin position="1"/>
        <end position="20"/>
    </location>
</feature>
<protein>
    <submittedName>
        <fullName evidence="12">Chaplin family protein</fullName>
    </submittedName>
</protein>
<accession>A0ABU2JY88</accession>
<keyword evidence="13" id="KW-1185">Reference proteome</keyword>
<feature type="domain" description="Chaplin" evidence="11">
    <location>
        <begin position="39"/>
        <end position="79"/>
    </location>
</feature>
<dbReference type="RefSeq" id="WP_311669993.1">
    <property type="nucleotide sequence ID" value="NZ_JAVREO010000021.1"/>
</dbReference>
<keyword evidence="9" id="KW-0812">Transmembrane</keyword>
<keyword evidence="3" id="KW-0964">Secreted</keyword>
<keyword evidence="4 10" id="KW-0732">Signal</keyword>
<evidence type="ECO:0000256" key="5">
    <source>
        <dbReference type="ARBA" id="ARBA00022889"/>
    </source>
</evidence>
<dbReference type="PROSITE" id="PS51884">
    <property type="entry name" value="CHAPLIN"/>
    <property type="match status" value="2"/>
</dbReference>
<feature type="compositionally biased region" description="Low complexity" evidence="8">
    <location>
        <begin position="181"/>
        <end position="201"/>
    </location>
</feature>
<evidence type="ECO:0000256" key="6">
    <source>
        <dbReference type="ARBA" id="ARBA00023087"/>
    </source>
</evidence>
<evidence type="ECO:0000256" key="7">
    <source>
        <dbReference type="PROSITE-ProRule" id="PRU01232"/>
    </source>
</evidence>
<proteinExistence type="predicted"/>
<evidence type="ECO:0000259" key="11">
    <source>
        <dbReference type="PROSITE" id="PS51884"/>
    </source>
</evidence>
<keyword evidence="6 7" id="KW-0034">Amyloid</keyword>
<dbReference type="Proteomes" id="UP001183410">
    <property type="component" value="Unassembled WGS sequence"/>
</dbReference>
<dbReference type="EMBL" id="JAVREO010000021">
    <property type="protein sequence ID" value="MDT0269912.1"/>
    <property type="molecule type" value="Genomic_DNA"/>
</dbReference>
<name>A0ABU2JY88_9ACTN</name>
<reference evidence="13" key="1">
    <citation type="submission" date="2023-07" db="EMBL/GenBank/DDBJ databases">
        <title>30 novel species of actinomycetes from the DSMZ collection.</title>
        <authorList>
            <person name="Nouioui I."/>
        </authorList>
    </citation>
    <scope>NUCLEOTIDE SEQUENCE [LARGE SCALE GENOMIC DNA]</scope>
    <source>
        <strain evidence="13">DSM 44915</strain>
    </source>
</reference>
<feature type="chain" id="PRO_5047533405" evidence="10">
    <location>
        <begin position="21"/>
        <end position="237"/>
    </location>
</feature>
<gene>
    <name evidence="12" type="ORF">RM844_26895</name>
</gene>